<keyword evidence="2" id="KW-0808">Transferase</keyword>
<dbReference type="Pfam" id="PF07475">
    <property type="entry name" value="Hpr_kinase_C"/>
    <property type="match status" value="1"/>
</dbReference>
<gene>
    <name evidence="2" type="ORF">DKT77_01750</name>
</gene>
<dbReference type="EMBL" id="QGKU01000004">
    <property type="protein sequence ID" value="PWR04427.1"/>
    <property type="molecule type" value="Genomic_DNA"/>
</dbReference>
<organism evidence="2 3">
    <name type="scientific">Meridianimarinicoccus roseus</name>
    <dbReference type="NCBI Taxonomy" id="2072018"/>
    <lineage>
        <taxon>Bacteria</taxon>
        <taxon>Pseudomonadati</taxon>
        <taxon>Pseudomonadota</taxon>
        <taxon>Alphaproteobacteria</taxon>
        <taxon>Rhodobacterales</taxon>
        <taxon>Paracoccaceae</taxon>
        <taxon>Meridianimarinicoccus</taxon>
    </lineage>
</organism>
<dbReference type="InterPro" id="IPR027417">
    <property type="entry name" value="P-loop_NTPase"/>
</dbReference>
<evidence type="ECO:0000313" key="3">
    <source>
        <dbReference type="Proteomes" id="UP000245680"/>
    </source>
</evidence>
<name>A0A2V2LN09_9RHOB</name>
<sequence length="152" mass="15986">MPDPDPDEIRHATTVAVAGRGLMIEGASGDGKSSLALVLMAHGAQLVADDRTALRLGGRPERVWADAPPGLPPLIEARGIGLMPARLSGPVPLAAVVRLDLPEPARLPPRRSTDVLGQKVALFHAPGNAHFPHALLQYLRQGGGSWEDDAEP</sequence>
<accession>A0A2V2LN09</accession>
<reference evidence="2 3" key="1">
    <citation type="submission" date="2018-05" db="EMBL/GenBank/DDBJ databases">
        <title>Rhodobacteraceae gen. nov., sp. nov. isolated from sea water.</title>
        <authorList>
            <person name="Ren Y."/>
        </authorList>
    </citation>
    <scope>NUCLEOTIDE SEQUENCE [LARGE SCALE GENOMIC DNA]</scope>
    <source>
        <strain evidence="2 3">TG-679</strain>
    </source>
</reference>
<dbReference type="GO" id="GO:0005524">
    <property type="term" value="F:ATP binding"/>
    <property type="evidence" value="ECO:0007669"/>
    <property type="project" value="InterPro"/>
</dbReference>
<dbReference type="RefSeq" id="WP_109810022.1">
    <property type="nucleotide sequence ID" value="NZ_QGKU01000004.1"/>
</dbReference>
<evidence type="ECO:0000313" key="2">
    <source>
        <dbReference type="EMBL" id="PWR04427.1"/>
    </source>
</evidence>
<dbReference type="AlphaFoldDB" id="A0A2V2LN09"/>
<dbReference type="GO" id="GO:0000155">
    <property type="term" value="F:phosphorelay sensor kinase activity"/>
    <property type="evidence" value="ECO:0007669"/>
    <property type="project" value="InterPro"/>
</dbReference>
<dbReference type="Gene3D" id="3.40.50.300">
    <property type="entry name" value="P-loop containing nucleotide triphosphate hydrolases"/>
    <property type="match status" value="1"/>
</dbReference>
<evidence type="ECO:0000259" key="1">
    <source>
        <dbReference type="Pfam" id="PF07475"/>
    </source>
</evidence>
<dbReference type="SUPFAM" id="SSF53795">
    <property type="entry name" value="PEP carboxykinase-like"/>
    <property type="match status" value="1"/>
</dbReference>
<dbReference type="Proteomes" id="UP000245680">
    <property type="component" value="Unassembled WGS sequence"/>
</dbReference>
<keyword evidence="2" id="KW-0418">Kinase</keyword>
<dbReference type="InterPro" id="IPR011104">
    <property type="entry name" value="Hpr_kin/Pase_C"/>
</dbReference>
<comment type="caution">
    <text evidence="2">The sequence shown here is derived from an EMBL/GenBank/DDBJ whole genome shotgun (WGS) entry which is preliminary data.</text>
</comment>
<keyword evidence="3" id="KW-1185">Reference proteome</keyword>
<proteinExistence type="predicted"/>
<protein>
    <submittedName>
        <fullName evidence="2">Serine kinase</fullName>
    </submittedName>
</protein>
<feature type="domain" description="HPr kinase/phosphorylase C-terminal" evidence="1">
    <location>
        <begin position="8"/>
        <end position="83"/>
    </location>
</feature>
<dbReference type="GO" id="GO:0006109">
    <property type="term" value="P:regulation of carbohydrate metabolic process"/>
    <property type="evidence" value="ECO:0007669"/>
    <property type="project" value="InterPro"/>
</dbReference>
<dbReference type="OrthoDB" id="8326226at2"/>